<dbReference type="PANTHER" id="PTHR12001:SF69">
    <property type="entry name" value="ALL TRANS-POLYPRENYL-DIPHOSPHATE SYNTHASE PDSS1"/>
    <property type="match status" value="1"/>
</dbReference>
<organism evidence="7 8">
    <name type="scientific">Phytoactinopolyspora halotolerans</name>
    <dbReference type="NCBI Taxonomy" id="1981512"/>
    <lineage>
        <taxon>Bacteria</taxon>
        <taxon>Bacillati</taxon>
        <taxon>Actinomycetota</taxon>
        <taxon>Actinomycetes</taxon>
        <taxon>Jiangellales</taxon>
        <taxon>Jiangellaceae</taxon>
        <taxon>Phytoactinopolyspora</taxon>
    </lineage>
</organism>
<accession>A0A6L9S5C8</accession>
<reference evidence="7 8" key="1">
    <citation type="submission" date="2020-02" db="EMBL/GenBank/DDBJ databases">
        <authorList>
            <person name="Li X.-J."/>
            <person name="Han X.-M."/>
        </authorList>
    </citation>
    <scope>NUCLEOTIDE SEQUENCE [LARGE SCALE GENOMIC DNA]</scope>
    <source>
        <strain evidence="7 8">CCTCC AB 2017055</strain>
    </source>
</reference>
<dbReference type="Pfam" id="PF00348">
    <property type="entry name" value="polyprenyl_synt"/>
    <property type="match status" value="1"/>
</dbReference>
<gene>
    <name evidence="7" type="ORF">G1H10_08925</name>
</gene>
<evidence type="ECO:0000313" key="7">
    <source>
        <dbReference type="EMBL" id="NEE00289.1"/>
    </source>
</evidence>
<dbReference type="GO" id="GO:0046872">
    <property type="term" value="F:metal ion binding"/>
    <property type="evidence" value="ECO:0007669"/>
    <property type="project" value="UniProtKB-KW"/>
</dbReference>
<dbReference type="EMBL" id="JAAGOA010000005">
    <property type="protein sequence ID" value="NEE00289.1"/>
    <property type="molecule type" value="Genomic_DNA"/>
</dbReference>
<keyword evidence="4" id="KW-0479">Metal-binding</keyword>
<dbReference type="SUPFAM" id="SSF48576">
    <property type="entry name" value="Terpenoid synthases"/>
    <property type="match status" value="1"/>
</dbReference>
<dbReference type="SFLD" id="SFLDG01017">
    <property type="entry name" value="Polyprenyl_Transferase_Like"/>
    <property type="match status" value="1"/>
</dbReference>
<keyword evidence="5" id="KW-0460">Magnesium</keyword>
<dbReference type="GO" id="GO:0008299">
    <property type="term" value="P:isoprenoid biosynthetic process"/>
    <property type="evidence" value="ECO:0007669"/>
    <property type="project" value="InterPro"/>
</dbReference>
<evidence type="ECO:0000313" key="8">
    <source>
        <dbReference type="Proteomes" id="UP000475214"/>
    </source>
</evidence>
<dbReference type="GO" id="GO:0004659">
    <property type="term" value="F:prenyltransferase activity"/>
    <property type="evidence" value="ECO:0007669"/>
    <property type="project" value="InterPro"/>
</dbReference>
<evidence type="ECO:0000256" key="2">
    <source>
        <dbReference type="ARBA" id="ARBA00006706"/>
    </source>
</evidence>
<keyword evidence="3 6" id="KW-0808">Transferase</keyword>
<dbReference type="InterPro" id="IPR008949">
    <property type="entry name" value="Isoprenoid_synthase_dom_sf"/>
</dbReference>
<keyword evidence="8" id="KW-1185">Reference proteome</keyword>
<name>A0A6L9S5C8_9ACTN</name>
<protein>
    <submittedName>
        <fullName evidence="7">Polyprenyl synthetase family protein</fullName>
    </submittedName>
</protein>
<dbReference type="PANTHER" id="PTHR12001">
    <property type="entry name" value="GERANYLGERANYL PYROPHOSPHATE SYNTHASE"/>
    <property type="match status" value="1"/>
</dbReference>
<evidence type="ECO:0000256" key="1">
    <source>
        <dbReference type="ARBA" id="ARBA00001946"/>
    </source>
</evidence>
<sequence length="357" mass="37769">MHESTRPPSAGGGGARGRSRWGWEVWVSAGGLGIPVVDADLEQALSAGLDDVEGRLLAAIKSDDEVLDEASRHLVTAGGKRFRPTLTLLAAAFGDVDGPGVAPAAAVVELTHVASLYHDDVMDEAELRRGAPSANARWDNTVAILTGDYLFACASVLLADLGPDSVRIQAKTYQRLVQGQLRETVGPAAGTDPVEHYLSVLSDKTASLIAASARLGALHGGVAAEDVEVLARYGERVGMAFQLADDLLDIAGESAISGKRPGTDLREGVATLPVLYARRSARPGDERLLELISGPITDDDAHAEALALLREHPAMSEARDEVRRWADDARTTLATLPDVPARRALEALCDTVVTRTR</sequence>
<evidence type="ECO:0000256" key="6">
    <source>
        <dbReference type="RuleBase" id="RU004466"/>
    </source>
</evidence>
<dbReference type="CDD" id="cd00685">
    <property type="entry name" value="Trans_IPPS_HT"/>
    <property type="match status" value="1"/>
</dbReference>
<dbReference type="Proteomes" id="UP000475214">
    <property type="component" value="Unassembled WGS sequence"/>
</dbReference>
<comment type="similarity">
    <text evidence="2 6">Belongs to the FPP/GGPP synthase family.</text>
</comment>
<dbReference type="InterPro" id="IPR033749">
    <property type="entry name" value="Polyprenyl_synt_CS"/>
</dbReference>
<dbReference type="InterPro" id="IPR000092">
    <property type="entry name" value="Polyprenyl_synt"/>
</dbReference>
<comment type="caution">
    <text evidence="7">The sequence shown here is derived from an EMBL/GenBank/DDBJ whole genome shotgun (WGS) entry which is preliminary data.</text>
</comment>
<dbReference type="Gene3D" id="1.10.600.10">
    <property type="entry name" value="Farnesyl Diphosphate Synthase"/>
    <property type="match status" value="1"/>
</dbReference>
<evidence type="ECO:0000256" key="3">
    <source>
        <dbReference type="ARBA" id="ARBA00022679"/>
    </source>
</evidence>
<evidence type="ECO:0000256" key="4">
    <source>
        <dbReference type="ARBA" id="ARBA00022723"/>
    </source>
</evidence>
<evidence type="ECO:0000256" key="5">
    <source>
        <dbReference type="ARBA" id="ARBA00022842"/>
    </source>
</evidence>
<comment type="cofactor">
    <cofactor evidence="1">
        <name>Mg(2+)</name>
        <dbReference type="ChEBI" id="CHEBI:18420"/>
    </cofactor>
</comment>
<dbReference type="PROSITE" id="PS00444">
    <property type="entry name" value="POLYPRENYL_SYNTHASE_2"/>
    <property type="match status" value="1"/>
</dbReference>
<dbReference type="SFLD" id="SFLDS00005">
    <property type="entry name" value="Isoprenoid_Synthase_Type_I"/>
    <property type="match status" value="1"/>
</dbReference>
<proteinExistence type="inferred from homology"/>
<dbReference type="AlphaFoldDB" id="A0A6L9S5C8"/>